<dbReference type="OrthoDB" id="3771157at2"/>
<sequence length="576" mass="65600">MSTRVFRVGLVVNGEYISAWQRLMLERLLASGSVELVAVIAHRHVALGWVHVVNAMLLGMLHFVDGKLFKAPVSAQQPTSFLDLLGDVVFCTVGSRRYQMLLAESPLDLAIDLSGWEPLPAVMALARYGVWRHFYGALGIHSDRYMGVGAYTSSQAEILSGLERCLPGRAEPEQIFCATTSTDPVSINRGIERSLWKMADFIPQRLNEWAQVGENDFFRNARVRVQAFSSDLQIERAEPGLLLVLLVLWRYAGNFIKKFYQTLFRNEQWILLTRNAGGAGSLCTLDRFRKLIPPPDRFWADPFVVEHEKGTYVFFEELLYSRGKGHLACIRLNEDGTHSNPAKILSKPYHLSYPFIFHYQGNYYLIPETGDNRTIELYRCTAFPHRWVFEKNLMENVEAYDATLLEQDGRWWMFVSMRHHPSCSPNEALYLFHADSPLSSEWQPHPQNPVVARASQARPAGRIFSEGGQLYRPSQNCAGAYGRGLNINLIQRLDAYVYQEETVSRCMPDGEHDMHGVHTLGIGSNIAVSDAVHVRRRLGVLDRWVVKSKGFFSQPVRFQHVVLAVIPLAWLFWLEL</sequence>
<organism evidence="2 3">
    <name type="scientific">Thiothrix nivea (strain ATCC 35100 / DSM 5205 / JP2)</name>
    <dbReference type="NCBI Taxonomy" id="870187"/>
    <lineage>
        <taxon>Bacteria</taxon>
        <taxon>Pseudomonadati</taxon>
        <taxon>Pseudomonadota</taxon>
        <taxon>Gammaproteobacteria</taxon>
        <taxon>Thiotrichales</taxon>
        <taxon>Thiotrichaceae</taxon>
        <taxon>Thiothrix</taxon>
    </lineage>
</organism>
<dbReference type="InterPro" id="IPR004263">
    <property type="entry name" value="Exostosin"/>
</dbReference>
<dbReference type="SUPFAM" id="SSF75005">
    <property type="entry name" value="Arabinanase/levansucrase/invertase"/>
    <property type="match status" value="1"/>
</dbReference>
<dbReference type="GO" id="GO:0016757">
    <property type="term" value="F:glycosyltransferase activity"/>
    <property type="evidence" value="ECO:0007669"/>
    <property type="project" value="InterPro"/>
</dbReference>
<name>A0A656H9F2_THINJ</name>
<feature type="domain" description="Glucosamine inositolphosphorylceramide transferase 1 N-terminal" evidence="1">
    <location>
        <begin position="295"/>
        <end position="506"/>
    </location>
</feature>
<dbReference type="AlphaFoldDB" id="A0A656H9F2"/>
<dbReference type="Pfam" id="PF24793">
    <property type="entry name" value="GINT1_N"/>
    <property type="match status" value="1"/>
</dbReference>
<keyword evidence="3" id="KW-1185">Reference proteome</keyword>
<proteinExistence type="predicted"/>
<dbReference type="Gene3D" id="2.115.10.20">
    <property type="entry name" value="Glycosyl hydrolase domain, family 43"/>
    <property type="match status" value="1"/>
</dbReference>
<keyword evidence="2" id="KW-0808">Transferase</keyword>
<dbReference type="EMBL" id="JH651384">
    <property type="protein sequence ID" value="EIJ33188.1"/>
    <property type="molecule type" value="Genomic_DNA"/>
</dbReference>
<evidence type="ECO:0000259" key="1">
    <source>
        <dbReference type="Pfam" id="PF24793"/>
    </source>
</evidence>
<evidence type="ECO:0000313" key="2">
    <source>
        <dbReference type="EMBL" id="EIJ33188.1"/>
    </source>
</evidence>
<dbReference type="PANTHER" id="PTHR48261:SF2">
    <property type="entry name" value="ACETYLGLUCOSAMINYLTRANSFERASE"/>
    <property type="match status" value="1"/>
</dbReference>
<dbReference type="RefSeq" id="WP_002707142.1">
    <property type="nucleotide sequence ID" value="NZ_JH651384.1"/>
</dbReference>
<gene>
    <name evidence="2" type="ORF">Thini_0550</name>
</gene>
<dbReference type="InterPro" id="IPR023296">
    <property type="entry name" value="Glyco_hydro_beta-prop_sf"/>
</dbReference>
<evidence type="ECO:0000313" key="3">
    <source>
        <dbReference type="Proteomes" id="UP000005317"/>
    </source>
</evidence>
<protein>
    <submittedName>
        <fullName evidence="2">Putative formyl transferase</fullName>
    </submittedName>
</protein>
<accession>A0A656H9F2</accession>
<dbReference type="InterPro" id="IPR056442">
    <property type="entry name" value="GINT1_N"/>
</dbReference>
<dbReference type="Proteomes" id="UP000005317">
    <property type="component" value="Unassembled WGS sequence"/>
</dbReference>
<dbReference type="PANTHER" id="PTHR48261">
    <property type="entry name" value="ACETYLGLUCOSAMINYLTRANSFERASE"/>
    <property type="match status" value="1"/>
</dbReference>
<reference evidence="3" key="1">
    <citation type="journal article" date="2011" name="Stand. Genomic Sci.">
        <title>Genome sequence of the filamentous, gliding Thiothrix nivea neotype strain (JP2(T)).</title>
        <authorList>
            <person name="Lapidus A."/>
            <person name="Nolan M."/>
            <person name="Lucas S."/>
            <person name="Glavina Del Rio T."/>
            <person name="Tice H."/>
            <person name="Cheng J.F."/>
            <person name="Tapia R."/>
            <person name="Han C."/>
            <person name="Goodwin L."/>
            <person name="Pitluck S."/>
            <person name="Liolios K."/>
            <person name="Pagani I."/>
            <person name="Ivanova N."/>
            <person name="Huntemann M."/>
            <person name="Mavromatis K."/>
            <person name="Mikhailova N."/>
            <person name="Pati A."/>
            <person name="Chen A."/>
            <person name="Palaniappan K."/>
            <person name="Land M."/>
            <person name="Brambilla E.M."/>
            <person name="Rohde M."/>
            <person name="Abt B."/>
            <person name="Verbarg S."/>
            <person name="Goker M."/>
            <person name="Bristow J."/>
            <person name="Eisen J.A."/>
            <person name="Markowitz V."/>
            <person name="Hugenholtz P."/>
            <person name="Kyrpides N.C."/>
            <person name="Klenk H.P."/>
            <person name="Woyke T."/>
        </authorList>
    </citation>
    <scope>NUCLEOTIDE SEQUENCE [LARGE SCALE GENOMIC DNA]</scope>
    <source>
        <strain evidence="3">ATCC 35100 / DSM 5205 / JP2</strain>
    </source>
</reference>